<dbReference type="InterPro" id="IPR047817">
    <property type="entry name" value="ABC2_TM_bact-type"/>
</dbReference>
<feature type="transmembrane region" description="Helical" evidence="6">
    <location>
        <begin position="59"/>
        <end position="80"/>
    </location>
</feature>
<keyword evidence="2 6" id="KW-0812">Transmembrane</keyword>
<evidence type="ECO:0000313" key="9">
    <source>
        <dbReference type="Proteomes" id="UP000199413"/>
    </source>
</evidence>
<dbReference type="InterPro" id="IPR000412">
    <property type="entry name" value="ABC_2_transport"/>
</dbReference>
<dbReference type="PIRSF" id="PIRSF006648">
    <property type="entry name" value="DrrB"/>
    <property type="match status" value="1"/>
</dbReference>
<dbReference type="GO" id="GO:0043190">
    <property type="term" value="C:ATP-binding cassette (ABC) transporter complex"/>
    <property type="evidence" value="ECO:0007669"/>
    <property type="project" value="InterPro"/>
</dbReference>
<keyword evidence="6" id="KW-0813">Transport</keyword>
<name>A0A1C6SPV6_9ACTN</name>
<dbReference type="PANTHER" id="PTHR43229">
    <property type="entry name" value="NODULATION PROTEIN J"/>
    <property type="match status" value="1"/>
</dbReference>
<dbReference type="Pfam" id="PF01061">
    <property type="entry name" value="ABC2_membrane"/>
    <property type="match status" value="1"/>
</dbReference>
<dbReference type="AlphaFoldDB" id="A0A1C6SPV6"/>
<dbReference type="GO" id="GO:0140359">
    <property type="term" value="F:ABC-type transporter activity"/>
    <property type="evidence" value="ECO:0007669"/>
    <property type="project" value="InterPro"/>
</dbReference>
<proteinExistence type="inferred from homology"/>
<gene>
    <name evidence="8" type="ORF">GA0070624_4288</name>
</gene>
<evidence type="ECO:0000256" key="6">
    <source>
        <dbReference type="RuleBase" id="RU361157"/>
    </source>
</evidence>
<feature type="transmembrane region" description="Helical" evidence="6">
    <location>
        <begin position="23"/>
        <end position="47"/>
    </location>
</feature>
<keyword evidence="6" id="KW-1003">Cell membrane</keyword>
<evidence type="ECO:0000256" key="3">
    <source>
        <dbReference type="ARBA" id="ARBA00022989"/>
    </source>
</evidence>
<keyword evidence="5" id="KW-0046">Antibiotic resistance</keyword>
<keyword evidence="3 6" id="KW-1133">Transmembrane helix</keyword>
<organism evidence="8 9">
    <name type="scientific">Micromonospora rhizosphaerae</name>
    <dbReference type="NCBI Taxonomy" id="568872"/>
    <lineage>
        <taxon>Bacteria</taxon>
        <taxon>Bacillati</taxon>
        <taxon>Actinomycetota</taxon>
        <taxon>Actinomycetes</taxon>
        <taxon>Micromonosporales</taxon>
        <taxon>Micromonosporaceae</taxon>
        <taxon>Micromonospora</taxon>
    </lineage>
</organism>
<dbReference type="STRING" id="568872.GA0070624_4288"/>
<accession>A0A1C6SPV6</accession>
<keyword evidence="9" id="KW-1185">Reference proteome</keyword>
<dbReference type="GO" id="GO:0046677">
    <property type="term" value="P:response to antibiotic"/>
    <property type="evidence" value="ECO:0007669"/>
    <property type="project" value="UniProtKB-KW"/>
</dbReference>
<comment type="subcellular location">
    <subcellularLocation>
        <location evidence="6">Cell membrane</location>
        <topology evidence="6">Multi-pass membrane protein</topology>
    </subcellularLocation>
    <subcellularLocation>
        <location evidence="1">Membrane</location>
        <topology evidence="1">Multi-pass membrane protein</topology>
    </subcellularLocation>
</comment>
<protein>
    <recommendedName>
        <fullName evidence="6">Transport permease protein</fullName>
    </recommendedName>
</protein>
<dbReference type="InterPro" id="IPR051784">
    <property type="entry name" value="Nod_factor_ABC_transporter"/>
</dbReference>
<evidence type="ECO:0000256" key="4">
    <source>
        <dbReference type="ARBA" id="ARBA00023136"/>
    </source>
</evidence>
<feature type="transmembrane region" description="Helical" evidence="6">
    <location>
        <begin position="238"/>
        <end position="257"/>
    </location>
</feature>
<dbReference type="EMBL" id="FMHV01000002">
    <property type="protein sequence ID" value="SCL31550.1"/>
    <property type="molecule type" value="Genomic_DNA"/>
</dbReference>
<feature type="transmembrane region" description="Helical" evidence="6">
    <location>
        <begin position="101"/>
        <end position="127"/>
    </location>
</feature>
<comment type="caution">
    <text evidence="6">Lacks conserved residue(s) required for the propagation of feature annotation.</text>
</comment>
<sequence>MTLLADGWTLTVRKLLQLRHQPGTLAAMLMGPAVFVVLFGFVFGSAIAVPGGGNYREYLMPGLFVMTTVTAMSTAMVTVATDQERGVMDRLRSMPTRRAAVPLGQTGADGLTGLFGLTVLLACGLAVGWRAHHGVGSVLAGIGLLLLFRYTMSWIGTFLGLVAPSAQTADNLAPLTFPISMLSNAFVPTGGMPAWLRAVCEWNPISSTVAACRTLFGNPGIPGPDSAWPLAHPVTSTLLWLALLLVIFVPLSVRRFARAGL</sequence>
<evidence type="ECO:0000256" key="5">
    <source>
        <dbReference type="ARBA" id="ARBA00023251"/>
    </source>
</evidence>
<reference evidence="9" key="1">
    <citation type="submission" date="2016-06" db="EMBL/GenBank/DDBJ databases">
        <authorList>
            <person name="Varghese N."/>
            <person name="Submissions Spin"/>
        </authorList>
    </citation>
    <scope>NUCLEOTIDE SEQUENCE [LARGE SCALE GENOMIC DNA]</scope>
    <source>
        <strain evidence="9">DSM 45431</strain>
    </source>
</reference>
<feature type="domain" description="ABC transmembrane type-2" evidence="7">
    <location>
        <begin position="23"/>
        <end position="259"/>
    </location>
</feature>
<feature type="transmembrane region" description="Helical" evidence="6">
    <location>
        <begin position="139"/>
        <end position="163"/>
    </location>
</feature>
<keyword evidence="4 6" id="KW-0472">Membrane</keyword>
<evidence type="ECO:0000259" key="7">
    <source>
        <dbReference type="PROSITE" id="PS51012"/>
    </source>
</evidence>
<dbReference type="OrthoDB" id="670210at2"/>
<evidence type="ECO:0000313" key="8">
    <source>
        <dbReference type="EMBL" id="SCL31550.1"/>
    </source>
</evidence>
<evidence type="ECO:0000256" key="2">
    <source>
        <dbReference type="ARBA" id="ARBA00022692"/>
    </source>
</evidence>
<dbReference type="InterPro" id="IPR013525">
    <property type="entry name" value="ABC2_TM"/>
</dbReference>
<dbReference type="PROSITE" id="PS51012">
    <property type="entry name" value="ABC_TM2"/>
    <property type="match status" value="1"/>
</dbReference>
<dbReference type="PANTHER" id="PTHR43229:SF2">
    <property type="entry name" value="NODULATION PROTEIN J"/>
    <property type="match status" value="1"/>
</dbReference>
<dbReference type="RefSeq" id="WP_091343742.1">
    <property type="nucleotide sequence ID" value="NZ_FMHV01000002.1"/>
</dbReference>
<comment type="similarity">
    <text evidence="6">Belongs to the ABC-2 integral membrane protein family.</text>
</comment>
<dbReference type="Proteomes" id="UP000199413">
    <property type="component" value="Unassembled WGS sequence"/>
</dbReference>
<evidence type="ECO:0000256" key="1">
    <source>
        <dbReference type="ARBA" id="ARBA00004141"/>
    </source>
</evidence>